<organism evidence="1 2">
    <name type="scientific">Marinobacter iranensis</name>
    <dbReference type="NCBI Taxonomy" id="2962607"/>
    <lineage>
        <taxon>Bacteria</taxon>
        <taxon>Pseudomonadati</taxon>
        <taxon>Pseudomonadota</taxon>
        <taxon>Gammaproteobacteria</taxon>
        <taxon>Pseudomonadales</taxon>
        <taxon>Marinobacteraceae</taxon>
        <taxon>Marinobacter</taxon>
    </lineage>
</organism>
<dbReference type="Proteomes" id="UP001143391">
    <property type="component" value="Unassembled WGS sequence"/>
</dbReference>
<protein>
    <submittedName>
        <fullName evidence="1">Uncharacterized protein</fullName>
    </submittedName>
</protein>
<feature type="non-terminal residue" evidence="1">
    <location>
        <position position="1"/>
    </location>
</feature>
<accession>A0ABT5YBD7</accession>
<keyword evidence="2" id="KW-1185">Reference proteome</keyword>
<dbReference type="RefSeq" id="WP_275706746.1">
    <property type="nucleotide sequence ID" value="NZ_JANCMW010000006.1"/>
</dbReference>
<comment type="caution">
    <text evidence="1">The sequence shown here is derived from an EMBL/GenBank/DDBJ whole genome shotgun (WGS) entry which is preliminary data.</text>
</comment>
<dbReference type="EMBL" id="JANCMW010000006">
    <property type="protein sequence ID" value="MDF0750927.1"/>
    <property type="molecule type" value="Genomic_DNA"/>
</dbReference>
<reference evidence="1" key="1">
    <citation type="submission" date="2022-07" db="EMBL/GenBank/DDBJ databases">
        <title>Marinobacter iranensis a new bacterium isolate from a hipersaline lake in Iran.</title>
        <authorList>
            <person name="Mohammad A.M.A."/>
            <person name="Cristina S.-P."/>
            <person name="Antonio V."/>
        </authorList>
    </citation>
    <scope>NUCLEOTIDE SEQUENCE</scope>
    <source>
        <strain evidence="1">71-i</strain>
    </source>
</reference>
<name>A0ABT5YBD7_9GAMM</name>
<evidence type="ECO:0000313" key="1">
    <source>
        <dbReference type="EMBL" id="MDF0750927.1"/>
    </source>
</evidence>
<evidence type="ECO:0000313" key="2">
    <source>
        <dbReference type="Proteomes" id="UP001143391"/>
    </source>
</evidence>
<proteinExistence type="predicted"/>
<sequence>WSVFRQNLLTSRSMVTPQAAHISGALAPKESENLCRHEREDPKRDSTLVRGNMMREDGF</sequence>
<gene>
    <name evidence="1" type="ORF">NLU14_11905</name>
</gene>